<feature type="coiled-coil region" evidence="2">
    <location>
        <begin position="42"/>
        <end position="79"/>
    </location>
</feature>
<sequence>MKRRRKLSETNYWQSYSDMMAALLLIFLLVIASAFVRLWVQQESLKEQQSELEGQKELLEKQGTEYMRLNSQLLEAQEQLEKIVGIKAEIIEELDAELKKENIDISLDRQTGALRLEAEILFDTNESTLLESGESYLSRFLPVYFGVLLSDSYRDYISEIIVEGNCDSRGSYEDNLILSQERAQTVALFCKEMMERQLDSKQTERLLQMLSVSGRSNTNVIYNEDNKENMDASRRVEIKFRLKDEEMMEEMGEILGGES</sequence>
<reference evidence="5" key="2">
    <citation type="submission" date="2021-04" db="EMBL/GenBank/DDBJ databases">
        <authorList>
            <person name="Gilroy R."/>
        </authorList>
    </citation>
    <scope>NUCLEOTIDE SEQUENCE</scope>
    <source>
        <strain evidence="5">CHK183-1962</strain>
    </source>
</reference>
<reference evidence="5" key="1">
    <citation type="journal article" date="2021" name="PeerJ">
        <title>Extensive microbial diversity within the chicken gut microbiome revealed by metagenomics and culture.</title>
        <authorList>
            <person name="Gilroy R."/>
            <person name="Ravi A."/>
            <person name="Getino M."/>
            <person name="Pursley I."/>
            <person name="Horton D.L."/>
            <person name="Alikhan N.F."/>
            <person name="Baker D."/>
            <person name="Gharbi K."/>
            <person name="Hall N."/>
            <person name="Watson M."/>
            <person name="Adriaenssens E.M."/>
            <person name="Foster-Nyarko E."/>
            <person name="Jarju S."/>
            <person name="Secka A."/>
            <person name="Antonio M."/>
            <person name="Oren A."/>
            <person name="Chaudhuri R.R."/>
            <person name="La Ragione R."/>
            <person name="Hildebrand F."/>
            <person name="Pallen M.J."/>
        </authorList>
    </citation>
    <scope>NUCLEOTIDE SEQUENCE</scope>
    <source>
        <strain evidence="5">CHK183-1962</strain>
    </source>
</reference>
<evidence type="ECO:0000256" key="3">
    <source>
        <dbReference type="SAM" id="Phobius"/>
    </source>
</evidence>
<dbReference type="InterPro" id="IPR036737">
    <property type="entry name" value="OmpA-like_sf"/>
</dbReference>
<gene>
    <name evidence="5" type="ORF">H9734_02470</name>
</gene>
<dbReference type="Gene3D" id="3.30.1330.60">
    <property type="entry name" value="OmpA-like domain"/>
    <property type="match status" value="1"/>
</dbReference>
<dbReference type="GO" id="GO:0016020">
    <property type="term" value="C:membrane"/>
    <property type="evidence" value="ECO:0007669"/>
    <property type="project" value="UniProtKB-UniRule"/>
</dbReference>
<dbReference type="EMBL" id="DXEK01000042">
    <property type="protein sequence ID" value="HIX76449.1"/>
    <property type="molecule type" value="Genomic_DNA"/>
</dbReference>
<dbReference type="PROSITE" id="PS51123">
    <property type="entry name" value="OMPA_2"/>
    <property type="match status" value="1"/>
</dbReference>
<keyword evidence="3" id="KW-1133">Transmembrane helix</keyword>
<dbReference type="Proteomes" id="UP000886890">
    <property type="component" value="Unassembled WGS sequence"/>
</dbReference>
<evidence type="ECO:0000259" key="4">
    <source>
        <dbReference type="PROSITE" id="PS51123"/>
    </source>
</evidence>
<protein>
    <submittedName>
        <fullName evidence="5">OmpA family protein</fullName>
    </submittedName>
</protein>
<feature type="domain" description="OmpA-like" evidence="4">
    <location>
        <begin position="109"/>
        <end position="244"/>
    </location>
</feature>
<dbReference type="PANTHER" id="PTHR30329:SF21">
    <property type="entry name" value="LIPOPROTEIN YIAD-RELATED"/>
    <property type="match status" value="1"/>
</dbReference>
<accession>A0A9D1XBH7</accession>
<dbReference type="SUPFAM" id="SSF103088">
    <property type="entry name" value="OmpA-like"/>
    <property type="match status" value="1"/>
</dbReference>
<keyword evidence="3" id="KW-0812">Transmembrane</keyword>
<evidence type="ECO:0000313" key="5">
    <source>
        <dbReference type="EMBL" id="HIX76449.1"/>
    </source>
</evidence>
<keyword evidence="1 3" id="KW-0472">Membrane</keyword>
<dbReference type="InterPro" id="IPR050330">
    <property type="entry name" value="Bact_OuterMem_StrucFunc"/>
</dbReference>
<organism evidence="5 6">
    <name type="scientific">Candidatus Fusicatenibacter merdavium</name>
    <dbReference type="NCBI Taxonomy" id="2838600"/>
    <lineage>
        <taxon>Bacteria</taxon>
        <taxon>Bacillati</taxon>
        <taxon>Bacillota</taxon>
        <taxon>Clostridia</taxon>
        <taxon>Lachnospirales</taxon>
        <taxon>Lachnospiraceae</taxon>
        <taxon>Fusicatenibacter</taxon>
    </lineage>
</organism>
<evidence type="ECO:0000313" key="6">
    <source>
        <dbReference type="Proteomes" id="UP000886890"/>
    </source>
</evidence>
<dbReference type="AlphaFoldDB" id="A0A9D1XBH7"/>
<feature type="transmembrane region" description="Helical" evidence="3">
    <location>
        <begin position="21"/>
        <end position="40"/>
    </location>
</feature>
<dbReference type="InterPro" id="IPR006665">
    <property type="entry name" value="OmpA-like"/>
</dbReference>
<dbReference type="CDD" id="cd07185">
    <property type="entry name" value="OmpA_C-like"/>
    <property type="match status" value="1"/>
</dbReference>
<dbReference type="PANTHER" id="PTHR30329">
    <property type="entry name" value="STATOR ELEMENT OF FLAGELLAR MOTOR COMPLEX"/>
    <property type="match status" value="1"/>
</dbReference>
<comment type="caution">
    <text evidence="5">The sequence shown here is derived from an EMBL/GenBank/DDBJ whole genome shotgun (WGS) entry which is preliminary data.</text>
</comment>
<keyword evidence="2" id="KW-0175">Coiled coil</keyword>
<evidence type="ECO:0000256" key="1">
    <source>
        <dbReference type="PROSITE-ProRule" id="PRU00473"/>
    </source>
</evidence>
<evidence type="ECO:0000256" key="2">
    <source>
        <dbReference type="SAM" id="Coils"/>
    </source>
</evidence>
<name>A0A9D1XBH7_9FIRM</name>
<proteinExistence type="predicted"/>